<evidence type="ECO:0000313" key="8">
    <source>
        <dbReference type="Proteomes" id="UP000676246"/>
    </source>
</evidence>
<evidence type="ECO:0000256" key="3">
    <source>
        <dbReference type="ARBA" id="ARBA00023004"/>
    </source>
</evidence>
<dbReference type="GO" id="GO:0046872">
    <property type="term" value="F:metal ion binding"/>
    <property type="evidence" value="ECO:0007669"/>
    <property type="project" value="UniProtKB-KW"/>
</dbReference>
<accession>A0A941BGY8</accession>
<evidence type="ECO:0000259" key="6">
    <source>
        <dbReference type="PROSITE" id="PS51007"/>
    </source>
</evidence>
<dbReference type="GO" id="GO:0009055">
    <property type="term" value="F:electron transfer activity"/>
    <property type="evidence" value="ECO:0007669"/>
    <property type="project" value="InterPro"/>
</dbReference>
<organism evidence="7 8">
    <name type="scientific">Ideonella alba</name>
    <dbReference type="NCBI Taxonomy" id="2824118"/>
    <lineage>
        <taxon>Bacteria</taxon>
        <taxon>Pseudomonadati</taxon>
        <taxon>Pseudomonadota</taxon>
        <taxon>Betaproteobacteria</taxon>
        <taxon>Burkholderiales</taxon>
        <taxon>Sphaerotilaceae</taxon>
        <taxon>Ideonella</taxon>
    </lineage>
</organism>
<dbReference type="SUPFAM" id="SSF46626">
    <property type="entry name" value="Cytochrome c"/>
    <property type="match status" value="1"/>
</dbReference>
<evidence type="ECO:0000313" key="7">
    <source>
        <dbReference type="EMBL" id="MBQ0932582.1"/>
    </source>
</evidence>
<dbReference type="PANTHER" id="PTHR35008:SF4">
    <property type="entry name" value="BLL4482 PROTEIN"/>
    <property type="match status" value="1"/>
</dbReference>
<dbReference type="PROSITE" id="PS51007">
    <property type="entry name" value="CYTC"/>
    <property type="match status" value="1"/>
</dbReference>
<evidence type="ECO:0000256" key="5">
    <source>
        <dbReference type="SAM" id="MobiDB-lite"/>
    </source>
</evidence>
<dbReference type="PANTHER" id="PTHR35008">
    <property type="entry name" value="BLL4482 PROTEIN-RELATED"/>
    <property type="match status" value="1"/>
</dbReference>
<evidence type="ECO:0000256" key="2">
    <source>
        <dbReference type="ARBA" id="ARBA00022723"/>
    </source>
</evidence>
<dbReference type="InterPro" id="IPR051459">
    <property type="entry name" value="Cytochrome_c-type_DH"/>
</dbReference>
<keyword evidence="1 4" id="KW-0349">Heme</keyword>
<dbReference type="Gene3D" id="1.10.760.10">
    <property type="entry name" value="Cytochrome c-like domain"/>
    <property type="match status" value="1"/>
</dbReference>
<sequence>MKRSPLLLAVAAIGAVVLVVAISSLAPKPADTGLLKPDDVQVTALGRQVYATHCAACHGAKLEGQPDWRQRDAQGRLPAPPHDASGHTWHHPDETLVRITKFGVAKAANLASYESSMPAYEGVLTDSEIVAALSWIKAQWPASIRAKHDEMNRSSSQQR</sequence>
<dbReference type="Pfam" id="PF00034">
    <property type="entry name" value="Cytochrom_C"/>
    <property type="match status" value="1"/>
</dbReference>
<keyword evidence="2 4" id="KW-0479">Metal-binding</keyword>
<feature type="domain" description="Cytochrome c" evidence="6">
    <location>
        <begin position="41"/>
        <end position="140"/>
    </location>
</feature>
<dbReference type="InterPro" id="IPR009056">
    <property type="entry name" value="Cyt_c-like_dom"/>
</dbReference>
<reference evidence="7 8" key="1">
    <citation type="submission" date="2021-04" db="EMBL/GenBank/DDBJ databases">
        <title>The genome sequence of Ideonella sp. 3Y2.</title>
        <authorList>
            <person name="Liu Y."/>
        </authorList>
    </citation>
    <scope>NUCLEOTIDE SEQUENCE [LARGE SCALE GENOMIC DNA]</scope>
    <source>
        <strain evidence="7 8">3Y2</strain>
    </source>
</reference>
<keyword evidence="3 4" id="KW-0408">Iron</keyword>
<comment type="caution">
    <text evidence="7">The sequence shown here is derived from an EMBL/GenBank/DDBJ whole genome shotgun (WGS) entry which is preliminary data.</text>
</comment>
<gene>
    <name evidence="7" type="ORF">KAK03_19055</name>
</gene>
<dbReference type="GO" id="GO:0020037">
    <property type="term" value="F:heme binding"/>
    <property type="evidence" value="ECO:0007669"/>
    <property type="project" value="InterPro"/>
</dbReference>
<dbReference type="RefSeq" id="WP_210856262.1">
    <property type="nucleotide sequence ID" value="NZ_JAGQDD010000017.1"/>
</dbReference>
<dbReference type="EMBL" id="JAGQDD010000017">
    <property type="protein sequence ID" value="MBQ0932582.1"/>
    <property type="molecule type" value="Genomic_DNA"/>
</dbReference>
<protein>
    <submittedName>
        <fullName evidence="7">Cytochrome c</fullName>
    </submittedName>
</protein>
<evidence type="ECO:0000256" key="1">
    <source>
        <dbReference type="ARBA" id="ARBA00022617"/>
    </source>
</evidence>
<proteinExistence type="predicted"/>
<evidence type="ECO:0000256" key="4">
    <source>
        <dbReference type="PROSITE-ProRule" id="PRU00433"/>
    </source>
</evidence>
<keyword evidence="8" id="KW-1185">Reference proteome</keyword>
<dbReference type="Proteomes" id="UP000676246">
    <property type="component" value="Unassembled WGS sequence"/>
</dbReference>
<name>A0A941BGY8_9BURK</name>
<feature type="region of interest" description="Disordered" evidence="5">
    <location>
        <begin position="71"/>
        <end position="90"/>
    </location>
</feature>
<dbReference type="InterPro" id="IPR036909">
    <property type="entry name" value="Cyt_c-like_dom_sf"/>
</dbReference>
<dbReference type="AlphaFoldDB" id="A0A941BGY8"/>